<dbReference type="EMBL" id="JAGQDG010000001">
    <property type="protein sequence ID" value="MBQ0934301.1"/>
    <property type="molecule type" value="Genomic_DNA"/>
</dbReference>
<dbReference type="InterPro" id="IPR052555">
    <property type="entry name" value="dCTP_Pyrophosphatase"/>
</dbReference>
<evidence type="ECO:0000256" key="1">
    <source>
        <dbReference type="SAM" id="MobiDB-lite"/>
    </source>
</evidence>
<evidence type="ECO:0000313" key="4">
    <source>
        <dbReference type="Proteomes" id="UP000672097"/>
    </source>
</evidence>
<protein>
    <submittedName>
        <fullName evidence="3">Nucleotide pyrophosphohydrolase</fullName>
    </submittedName>
</protein>
<dbReference type="Pfam" id="PF12643">
    <property type="entry name" value="MazG-like"/>
    <property type="match status" value="1"/>
</dbReference>
<dbReference type="InterPro" id="IPR025984">
    <property type="entry name" value="DCTPP"/>
</dbReference>
<dbReference type="Gene3D" id="1.10.287.1080">
    <property type="entry name" value="MazG-like"/>
    <property type="match status" value="1"/>
</dbReference>
<comment type="caution">
    <text evidence="3">The sequence shown here is derived from an EMBL/GenBank/DDBJ whole genome shotgun (WGS) entry which is preliminary data.</text>
</comment>
<gene>
    <name evidence="3" type="ORF">KAK11_03095</name>
</gene>
<evidence type="ECO:0000259" key="2">
    <source>
        <dbReference type="Pfam" id="PF18475"/>
    </source>
</evidence>
<dbReference type="PANTHER" id="PTHR46523">
    <property type="entry name" value="DCTP PYROPHOSPHATASE 1"/>
    <property type="match status" value="1"/>
</dbReference>
<sequence>MDLLALQNTLRQFAAERDWQPFHTPKNLAMALVVEAAELVELFQWLTPEQSALLSDDAVMHDKVSDEVADVLLYLLQLADHTQVDLKRAVGRKLQKNARMYPPLRPGQVAGPGREAPPETHVLVDYENVQPTEAQLRALIPAATHVWLFHGQHQKAERLNFAGFGDHLTLVPITHTGKNALDFHLSFYMGYIASRHPEAHFVVLSNDKGYGPMLAHASALGFDAQAVGMPRGKAAAKVAAKTPRGRGASSSGRTRAQPAGAAADAAVRSTAPAPRTSASPAAAPAKATRRTRGQTNDTDLSPAVATNEVSASPAAPAAPEKRSRRKAASPAASTTAATSAPAVAAPVTAQREVEAPAKPARSRGRASPSKADAAATPTTAASATKAPARTPKPAAKAVAQPATKRRGEPSPKAAAKAASADEPSAAAQRKLLATLRRMGDSLPTKLAPLQRYVASTLGEQSTPAQVDALLLALARAGHLSVSANGKVEYALS</sequence>
<feature type="compositionally biased region" description="Low complexity" evidence="1">
    <location>
        <begin position="410"/>
        <end position="425"/>
    </location>
</feature>
<accession>A0ABS5DT30</accession>
<reference evidence="3 4" key="1">
    <citation type="submission" date="2021-04" db="EMBL/GenBank/DDBJ databases">
        <title>The genome sequence of type strain Ideonella paludis KCTC 32238.</title>
        <authorList>
            <person name="Liu Y."/>
        </authorList>
    </citation>
    <scope>NUCLEOTIDE SEQUENCE [LARGE SCALE GENOMIC DNA]</scope>
    <source>
        <strain evidence="3 4">KCTC 32238</strain>
    </source>
</reference>
<name>A0ABS5DT30_9BURK</name>
<dbReference type="InterPro" id="IPR041494">
    <property type="entry name" value="PIN7"/>
</dbReference>
<dbReference type="SUPFAM" id="SSF101386">
    <property type="entry name" value="all-alpha NTP pyrophosphatases"/>
    <property type="match status" value="1"/>
</dbReference>
<dbReference type="CDD" id="cd11537">
    <property type="entry name" value="NTP-PPase_RS21-C6_like"/>
    <property type="match status" value="1"/>
</dbReference>
<feature type="compositionally biased region" description="Low complexity" evidence="1">
    <location>
        <begin position="328"/>
        <end position="349"/>
    </location>
</feature>
<dbReference type="Proteomes" id="UP000672097">
    <property type="component" value="Unassembled WGS sequence"/>
</dbReference>
<feature type="domain" description="PIN-like" evidence="2">
    <location>
        <begin position="123"/>
        <end position="221"/>
    </location>
</feature>
<proteinExistence type="predicted"/>
<keyword evidence="4" id="KW-1185">Reference proteome</keyword>
<dbReference type="Pfam" id="PF18475">
    <property type="entry name" value="PIN7"/>
    <property type="match status" value="1"/>
</dbReference>
<evidence type="ECO:0000313" key="3">
    <source>
        <dbReference type="EMBL" id="MBQ0934301.1"/>
    </source>
</evidence>
<feature type="region of interest" description="Disordered" evidence="1">
    <location>
        <begin position="235"/>
        <end position="425"/>
    </location>
</feature>
<feature type="compositionally biased region" description="Low complexity" evidence="1">
    <location>
        <begin position="245"/>
        <end position="286"/>
    </location>
</feature>
<dbReference type="RefSeq" id="WP_210806020.1">
    <property type="nucleotide sequence ID" value="NZ_JAGQDG010000001.1"/>
</dbReference>
<feature type="compositionally biased region" description="Low complexity" evidence="1">
    <location>
        <begin position="366"/>
        <end position="402"/>
    </location>
</feature>
<dbReference type="PANTHER" id="PTHR46523:SF1">
    <property type="entry name" value="DCTP PYROPHOSPHATASE 1"/>
    <property type="match status" value="1"/>
</dbReference>
<organism evidence="3 4">
    <name type="scientific">Ideonella paludis</name>
    <dbReference type="NCBI Taxonomy" id="1233411"/>
    <lineage>
        <taxon>Bacteria</taxon>
        <taxon>Pseudomonadati</taxon>
        <taxon>Pseudomonadota</taxon>
        <taxon>Betaproteobacteria</taxon>
        <taxon>Burkholderiales</taxon>
        <taxon>Sphaerotilaceae</taxon>
        <taxon>Ideonella</taxon>
    </lineage>
</organism>